<protein>
    <submittedName>
        <fullName evidence="1">Uncharacterized protein</fullName>
    </submittedName>
</protein>
<dbReference type="AlphaFoldDB" id="A0A2K9YZF9"/>
<gene>
    <name evidence="1" type="ORF">CUJ84_Chr000850</name>
</gene>
<evidence type="ECO:0000313" key="2">
    <source>
        <dbReference type="Proteomes" id="UP000238523"/>
    </source>
</evidence>
<reference evidence="1 2" key="1">
    <citation type="submission" date="2017-11" db="EMBL/GenBank/DDBJ databases">
        <title>Complete genome of Rhizobium leguminosarum Norway, an ineffective micro-symbiont.</title>
        <authorList>
            <person name="Hoffrichter A."/>
            <person name="Liang J."/>
            <person name="Brachmann A."/>
            <person name="Marin M."/>
        </authorList>
    </citation>
    <scope>NUCLEOTIDE SEQUENCE [LARGE SCALE GENOMIC DNA]</scope>
    <source>
        <strain evidence="1 2">Norway</strain>
    </source>
</reference>
<evidence type="ECO:0000313" key="1">
    <source>
        <dbReference type="EMBL" id="AUW41251.1"/>
    </source>
</evidence>
<proteinExistence type="predicted"/>
<dbReference type="Proteomes" id="UP000238523">
    <property type="component" value="Chromosome"/>
</dbReference>
<accession>A0A2K9YZF9</accession>
<organism evidence="1 2">
    <name type="scientific">Rhizobium leguminosarum</name>
    <dbReference type="NCBI Taxonomy" id="384"/>
    <lineage>
        <taxon>Bacteria</taxon>
        <taxon>Pseudomonadati</taxon>
        <taxon>Pseudomonadota</taxon>
        <taxon>Alphaproteobacteria</taxon>
        <taxon>Hyphomicrobiales</taxon>
        <taxon>Rhizobiaceae</taxon>
        <taxon>Rhizobium/Agrobacterium group</taxon>
        <taxon>Rhizobium</taxon>
    </lineage>
</organism>
<sequence length="75" mass="8512">MVWFSFVAKFPMKATHVFLTFAPSQSRRFCDAGNVRHWREAAGLTRNTANSSPRGRVVAADIVLEELSFVRSIRL</sequence>
<name>A0A2K9YZF9_RHILE</name>
<dbReference type="EMBL" id="CP025012">
    <property type="protein sequence ID" value="AUW41251.1"/>
    <property type="molecule type" value="Genomic_DNA"/>
</dbReference>